<keyword evidence="3" id="KW-1185">Reference proteome</keyword>
<evidence type="ECO:0000256" key="1">
    <source>
        <dbReference type="SAM" id="MobiDB-lite"/>
    </source>
</evidence>
<evidence type="ECO:0000313" key="2">
    <source>
        <dbReference type="EMBL" id="MEJ1090031.1"/>
    </source>
</evidence>
<gene>
    <name evidence="2" type="ORF">WDU99_17065</name>
</gene>
<dbReference type="RefSeq" id="WP_337333673.1">
    <property type="nucleotide sequence ID" value="NZ_JBBDGM010000026.1"/>
</dbReference>
<feature type="region of interest" description="Disordered" evidence="1">
    <location>
        <begin position="100"/>
        <end position="119"/>
    </location>
</feature>
<dbReference type="Proteomes" id="UP001371224">
    <property type="component" value="Unassembled WGS sequence"/>
</dbReference>
<proteinExistence type="predicted"/>
<name>A0ABU8LGG4_9MICO</name>
<accession>A0ABU8LGG4</accession>
<dbReference type="EMBL" id="JBBDGM010000026">
    <property type="protein sequence ID" value="MEJ1090031.1"/>
    <property type="molecule type" value="Genomic_DNA"/>
</dbReference>
<sequence>MSNNAVWGANVEELHATAGAFAAAAQQLITVAGRTTLALQSDLTWNGPDGERMRARWRDESLPAMATVAGRLREAGLHLVREAEQQLAVSTDGVAGSGSAVAGAAPSAAGGTAGASGSTASAAPVDWEERLGSIRDVLVALPGQAMLGRVLSELPRGGDDWLELSGAISRAEKGLSGFASVGMTGLDVYSTVADAHGLVSAVENGDVASGIEHGVPLAFKAMGPQVDMTLGTAWSAGTMIGGAINDSMEGTRYGDIVRDMSEGAFDENGAWGMLQVPGILGMAAYEYLTEDRPPTP</sequence>
<evidence type="ECO:0000313" key="3">
    <source>
        <dbReference type="Proteomes" id="UP001371224"/>
    </source>
</evidence>
<evidence type="ECO:0008006" key="4">
    <source>
        <dbReference type="Google" id="ProtNLM"/>
    </source>
</evidence>
<protein>
    <recommendedName>
        <fullName evidence="4">WXG100 family type VII secretion target</fullName>
    </recommendedName>
</protein>
<organism evidence="2 3">
    <name type="scientific">Microbacterium bandirmense</name>
    <dbReference type="NCBI Taxonomy" id="3122050"/>
    <lineage>
        <taxon>Bacteria</taxon>
        <taxon>Bacillati</taxon>
        <taxon>Actinomycetota</taxon>
        <taxon>Actinomycetes</taxon>
        <taxon>Micrococcales</taxon>
        <taxon>Microbacteriaceae</taxon>
        <taxon>Microbacterium</taxon>
    </lineage>
</organism>
<reference evidence="2 3" key="1">
    <citation type="submission" date="2024-02" db="EMBL/GenBank/DDBJ databases">
        <authorList>
            <person name="Saticioglu I.B."/>
        </authorList>
    </citation>
    <scope>NUCLEOTIDE SEQUENCE [LARGE SCALE GENOMIC DNA]</scope>
    <source>
        <strain evidence="2 3">Mu-80</strain>
    </source>
</reference>
<comment type="caution">
    <text evidence="2">The sequence shown here is derived from an EMBL/GenBank/DDBJ whole genome shotgun (WGS) entry which is preliminary data.</text>
</comment>